<dbReference type="AlphaFoldDB" id="A0A9X2EKD0"/>
<sequence length="173" mass="19624">MMLGETELALILPLLTLGIGYLFGARRDAAKLNKEKRTQAYLDFLNLGAWTGRPEVHAIFKKFAEQTPLPSHEQQIFTELETKYSDLNGRLLLYGSPGFLKKLVTYYDDFPGGWIAEGGEDAYAALVAEMRKDSTSRSYRGYRDHVKSIHLSGVQRRRDKLQDQVKSGELKIP</sequence>
<comment type="caution">
    <text evidence="1">The sequence shown here is derived from an EMBL/GenBank/DDBJ whole genome shotgun (WGS) entry which is preliminary data.</text>
</comment>
<dbReference type="EMBL" id="JAMSHT010000001">
    <property type="protein sequence ID" value="MCM8558436.1"/>
    <property type="molecule type" value="Genomic_DNA"/>
</dbReference>
<dbReference type="RefSeq" id="WP_252115322.1">
    <property type="nucleotide sequence ID" value="NZ_JAMSHT010000001.1"/>
</dbReference>
<accession>A0A9X2EKD0</accession>
<keyword evidence="2" id="KW-1185">Reference proteome</keyword>
<name>A0A9X2EKD0_9SPHN</name>
<evidence type="ECO:0000313" key="2">
    <source>
        <dbReference type="Proteomes" id="UP001155128"/>
    </source>
</evidence>
<evidence type="ECO:0008006" key="3">
    <source>
        <dbReference type="Google" id="ProtNLM"/>
    </source>
</evidence>
<organism evidence="1 2">
    <name type="scientific">Sphingomicrobium sediminis</name>
    <dbReference type="NCBI Taxonomy" id="2950949"/>
    <lineage>
        <taxon>Bacteria</taxon>
        <taxon>Pseudomonadati</taxon>
        <taxon>Pseudomonadota</taxon>
        <taxon>Alphaproteobacteria</taxon>
        <taxon>Sphingomonadales</taxon>
        <taxon>Sphingomonadaceae</taxon>
        <taxon>Sphingomicrobium</taxon>
    </lineage>
</organism>
<reference evidence="1" key="1">
    <citation type="submission" date="2022-06" db="EMBL/GenBank/DDBJ databases">
        <title>Sphingomicrobium sedimins sp. nov., a marine bacterium isolated from tidal flat.</title>
        <authorList>
            <person name="Kim C.-H."/>
            <person name="Yoo Y."/>
            <person name="Kim J.-J."/>
        </authorList>
    </citation>
    <scope>NUCLEOTIDE SEQUENCE</scope>
    <source>
        <strain evidence="1">GRR-S6-50</strain>
    </source>
</reference>
<evidence type="ECO:0000313" key="1">
    <source>
        <dbReference type="EMBL" id="MCM8558436.1"/>
    </source>
</evidence>
<proteinExistence type="predicted"/>
<gene>
    <name evidence="1" type="ORF">NDO55_11460</name>
</gene>
<protein>
    <recommendedName>
        <fullName evidence="3">DUF4760 domain-containing protein</fullName>
    </recommendedName>
</protein>
<dbReference type="Proteomes" id="UP001155128">
    <property type="component" value="Unassembled WGS sequence"/>
</dbReference>